<dbReference type="GO" id="GO:0016192">
    <property type="term" value="P:vesicle-mediated transport"/>
    <property type="evidence" value="ECO:0007669"/>
    <property type="project" value="TreeGrafter"/>
</dbReference>
<dbReference type="PANTHER" id="PTHR13886:SF4">
    <property type="entry name" value="JNK-INTERACTING PROTEIN 3"/>
    <property type="match status" value="1"/>
</dbReference>
<feature type="region of interest" description="Disordered" evidence="2">
    <location>
        <begin position="458"/>
        <end position="477"/>
    </location>
</feature>
<evidence type="ECO:0000313" key="4">
    <source>
        <dbReference type="Proteomes" id="UP000015103"/>
    </source>
</evidence>
<accession>T1HBJ7</accession>
<dbReference type="PROSITE" id="PS51776">
    <property type="entry name" value="RH1"/>
    <property type="match status" value="1"/>
</dbReference>
<feature type="coiled-coil region" evidence="1">
    <location>
        <begin position="65"/>
        <end position="92"/>
    </location>
</feature>
<dbReference type="PROSITE" id="PS50172">
    <property type="entry name" value="BRCT"/>
    <property type="match status" value="1"/>
</dbReference>
<sequence length="696" mass="79225">MEEETVYGTHEDSHVVMSDKVQSLAGSIYQEFEKMIAKYDEDVVKDLMPLVVNVLESLDLSYSENQEHQVELELLREDNEQLVTQYEREKQLRKASDQKLLEVEDLIEGERKEKGGKIESLESIVRMLELKAKNSSDHVYRLEEKEQEMKKEFAKLHERYTELFKTHMDYIERTKIIMGTGDRLEVQGRQRLPPLAFSQLNRSSGPVSFGFQSLEGNNMPSIARNSVSPGEFPTIPASPPESNHSATSLRNELEVVENTEDDTSLREVSEKGWSETLSPGSKDPSPDSSEECPPPPPIVTTPLGRTTTKKEQRSGNTLYQELSFQDADALGEMDEGADITGGWVHPGDYASSGLDKRKAVTELKECRASKDLINKERQCTKKLNFIDIEVPKDSEQQDIMKLDVSLSGNGNLSDSSLLEQLKLQSLPKRKSAPGALAKKKNDKQKNLNYYFQKENISRKRERSISPDNDLKTSEELTKRLQSDCNKLNEENTVNFTPITQNKKRKLFNPSESHLSKDFPLQNVQCSYPYPESPPTVKKNEVRSTRKKEFSALPSKSDDDSSTEDSQEQRRKDVLDIAMPRNSLSLFIINNKERNTSNKVKLTPTIVFTSVGSSDFTKLSLIVKRLGIFKIEERVSEKTTHVVTDNMRRTLNLLRGLARGCWIVRTDWILKSDLATKWLAEEHFEQKSFFPAVTVSD</sequence>
<feature type="compositionally biased region" description="Low complexity" evidence="2">
    <location>
        <begin position="278"/>
        <end position="287"/>
    </location>
</feature>
<dbReference type="CDD" id="cd17736">
    <property type="entry name" value="BRCT_microcephalin_rpt2"/>
    <property type="match status" value="1"/>
</dbReference>
<dbReference type="Pfam" id="PF00533">
    <property type="entry name" value="BRCT"/>
    <property type="match status" value="1"/>
</dbReference>
<feature type="compositionally biased region" description="Basic and acidic residues" evidence="2">
    <location>
        <begin position="537"/>
        <end position="549"/>
    </location>
</feature>
<dbReference type="Gene3D" id="3.40.50.10190">
    <property type="entry name" value="BRCT domain"/>
    <property type="match status" value="1"/>
</dbReference>
<dbReference type="GO" id="GO:0008432">
    <property type="term" value="F:JUN kinase binding"/>
    <property type="evidence" value="ECO:0007669"/>
    <property type="project" value="TreeGrafter"/>
</dbReference>
<evidence type="ECO:0000313" key="3">
    <source>
        <dbReference type="EnsemblMetazoa" id="RPRC001409-PA"/>
    </source>
</evidence>
<feature type="region of interest" description="Disordered" evidence="2">
    <location>
        <begin position="525"/>
        <end position="573"/>
    </location>
</feature>
<dbReference type="HOGENOM" id="CLU_396047_0_0_1"/>
<dbReference type="InterPro" id="IPR036420">
    <property type="entry name" value="BRCT_dom_sf"/>
</dbReference>
<dbReference type="eggNOG" id="KOG2077">
    <property type="taxonomic scope" value="Eukaryota"/>
</dbReference>
<dbReference type="GO" id="GO:0030159">
    <property type="term" value="F:signaling receptor complex adaptor activity"/>
    <property type="evidence" value="ECO:0007669"/>
    <property type="project" value="TreeGrafter"/>
</dbReference>
<dbReference type="EMBL" id="ACPB03016779">
    <property type="status" value="NOT_ANNOTATED_CDS"/>
    <property type="molecule type" value="Genomic_DNA"/>
</dbReference>
<dbReference type="GO" id="GO:0019894">
    <property type="term" value="F:kinesin binding"/>
    <property type="evidence" value="ECO:0007669"/>
    <property type="project" value="TreeGrafter"/>
</dbReference>
<dbReference type="Proteomes" id="UP000015103">
    <property type="component" value="Unassembled WGS sequence"/>
</dbReference>
<dbReference type="eggNOG" id="KOG4362">
    <property type="taxonomic scope" value="Eukaryota"/>
</dbReference>
<name>T1HBJ7_RHOPR</name>
<dbReference type="InterPro" id="IPR001357">
    <property type="entry name" value="BRCT_dom"/>
</dbReference>
<dbReference type="InParanoid" id="T1HBJ7"/>
<dbReference type="Gene3D" id="1.20.58.1770">
    <property type="match status" value="1"/>
</dbReference>
<dbReference type="InterPro" id="IPR034743">
    <property type="entry name" value="RH1"/>
</dbReference>
<dbReference type="FunFam" id="1.20.58.1770:FF:000001">
    <property type="entry name" value="C-Jun-amino-terminal kinase-interacting protein 3 isoform X1"/>
    <property type="match status" value="1"/>
</dbReference>
<protein>
    <submittedName>
        <fullName evidence="3">Uncharacterized protein</fullName>
    </submittedName>
</protein>
<keyword evidence="1" id="KW-0175">Coiled coil</keyword>
<organism evidence="3 4">
    <name type="scientific">Rhodnius prolixus</name>
    <name type="common">Triatomid bug</name>
    <dbReference type="NCBI Taxonomy" id="13249"/>
    <lineage>
        <taxon>Eukaryota</taxon>
        <taxon>Metazoa</taxon>
        <taxon>Ecdysozoa</taxon>
        <taxon>Arthropoda</taxon>
        <taxon>Hexapoda</taxon>
        <taxon>Insecta</taxon>
        <taxon>Pterygota</taxon>
        <taxon>Neoptera</taxon>
        <taxon>Paraneoptera</taxon>
        <taxon>Hemiptera</taxon>
        <taxon>Heteroptera</taxon>
        <taxon>Panheteroptera</taxon>
        <taxon>Cimicomorpha</taxon>
        <taxon>Reduviidae</taxon>
        <taxon>Triatominae</taxon>
        <taxon>Rhodnius</taxon>
    </lineage>
</organism>
<proteinExistence type="predicted"/>
<dbReference type="EnsemblMetazoa" id="RPRC001409-RA">
    <property type="protein sequence ID" value="RPRC001409-PA"/>
    <property type="gene ID" value="RPRC001409"/>
</dbReference>
<dbReference type="GO" id="GO:0005078">
    <property type="term" value="F:MAP-kinase scaffold activity"/>
    <property type="evidence" value="ECO:0007669"/>
    <property type="project" value="InterPro"/>
</dbReference>
<dbReference type="SUPFAM" id="SSF52113">
    <property type="entry name" value="BRCT domain"/>
    <property type="match status" value="1"/>
</dbReference>
<evidence type="ECO:0000256" key="2">
    <source>
        <dbReference type="SAM" id="MobiDB-lite"/>
    </source>
</evidence>
<feature type="region of interest" description="Disordered" evidence="2">
    <location>
        <begin position="220"/>
        <end position="319"/>
    </location>
</feature>
<evidence type="ECO:0000256" key="1">
    <source>
        <dbReference type="SAM" id="Coils"/>
    </source>
</evidence>
<dbReference type="VEuPathDB" id="VectorBase:RPRC001409"/>
<dbReference type="PANTHER" id="PTHR13886">
    <property type="entry name" value="JNK/SAPK-ASSOCIATED PROTEIN"/>
    <property type="match status" value="1"/>
</dbReference>
<dbReference type="Pfam" id="PF09744">
    <property type="entry name" value="RH1"/>
    <property type="match status" value="1"/>
</dbReference>
<keyword evidence="4" id="KW-1185">Reference proteome</keyword>
<dbReference type="GO" id="GO:0005737">
    <property type="term" value="C:cytoplasm"/>
    <property type="evidence" value="ECO:0007669"/>
    <property type="project" value="TreeGrafter"/>
</dbReference>
<reference evidence="3" key="1">
    <citation type="submission" date="2015-05" db="UniProtKB">
        <authorList>
            <consortium name="EnsemblMetazoa"/>
        </authorList>
    </citation>
    <scope>IDENTIFICATION</scope>
</reference>
<feature type="compositionally biased region" description="Polar residues" evidence="2">
    <location>
        <begin position="240"/>
        <end position="250"/>
    </location>
</feature>
<dbReference type="EMBL" id="ACPB03016780">
    <property type="status" value="NOT_ANNOTATED_CDS"/>
    <property type="molecule type" value="Genomic_DNA"/>
</dbReference>
<feature type="compositionally biased region" description="Basic and acidic residues" evidence="2">
    <location>
        <begin position="263"/>
        <end position="273"/>
    </location>
</feature>
<dbReference type="AlphaFoldDB" id="T1HBJ7"/>
<dbReference type="STRING" id="13249.T1HBJ7"/>
<dbReference type="InterPro" id="IPR039911">
    <property type="entry name" value="JIP3/JIP4"/>
</dbReference>